<accession>A0A2A6FSH6</accession>
<name>A0A2A6FSH6_9MICO</name>
<evidence type="ECO:0000313" key="1">
    <source>
        <dbReference type="EMBL" id="PDQ35551.1"/>
    </source>
</evidence>
<dbReference type="EMBL" id="NAEP01000032">
    <property type="protein sequence ID" value="PDQ35551.1"/>
    <property type="molecule type" value="Genomic_DNA"/>
</dbReference>
<reference evidence="2" key="1">
    <citation type="submission" date="2017-03" db="EMBL/GenBank/DDBJ databases">
        <authorList>
            <person name="Lund M.B."/>
        </authorList>
    </citation>
    <scope>NUCLEOTIDE SEQUENCE [LARGE SCALE GENOMIC DNA]</scope>
</reference>
<protein>
    <submittedName>
        <fullName evidence="1">Uncharacterized protein</fullName>
    </submittedName>
</protein>
<organism evidence="1 2">
    <name type="scientific">Candidatus Lumbricidiphila eiseniae</name>
    <dbReference type="NCBI Taxonomy" id="1969409"/>
    <lineage>
        <taxon>Bacteria</taxon>
        <taxon>Bacillati</taxon>
        <taxon>Actinomycetota</taxon>
        <taxon>Actinomycetes</taxon>
        <taxon>Micrococcales</taxon>
        <taxon>Microbacteriaceae</taxon>
        <taxon>Candidatus Lumbricidiphila</taxon>
    </lineage>
</organism>
<comment type="caution">
    <text evidence="1">The sequence shown here is derived from an EMBL/GenBank/DDBJ whole genome shotgun (WGS) entry which is preliminary data.</text>
</comment>
<evidence type="ECO:0000313" key="2">
    <source>
        <dbReference type="Proteomes" id="UP000219994"/>
    </source>
</evidence>
<dbReference type="AlphaFoldDB" id="A0A2A6FSH6"/>
<sequence>MEGDELVLSVFFDLLRLDKWRGRAPTLKYLFATRGRFRLRHHETPRRHITTADTSRGVLSTSSRVVRVI</sequence>
<gene>
    <name evidence="1" type="ORF">B5766_05705</name>
</gene>
<dbReference type="Proteomes" id="UP000219994">
    <property type="component" value="Unassembled WGS sequence"/>
</dbReference>
<proteinExistence type="predicted"/>